<feature type="region of interest" description="Disordered" evidence="1">
    <location>
        <begin position="1"/>
        <end position="119"/>
    </location>
</feature>
<name>A0A507QTR8_MONPU</name>
<feature type="region of interest" description="Disordered" evidence="1">
    <location>
        <begin position="552"/>
        <end position="580"/>
    </location>
</feature>
<dbReference type="AlphaFoldDB" id="A0A507QTR8"/>
<evidence type="ECO:0000313" key="3">
    <source>
        <dbReference type="EMBL" id="TQB70432.1"/>
    </source>
</evidence>
<gene>
    <name evidence="3" type="ORF">MPDQ_000460</name>
</gene>
<dbReference type="OrthoDB" id="3439035at2759"/>
<keyword evidence="2" id="KW-0812">Transmembrane</keyword>
<organism evidence="3 4">
    <name type="scientific">Monascus purpureus</name>
    <name type="common">Red mold</name>
    <name type="synonym">Monascus anka</name>
    <dbReference type="NCBI Taxonomy" id="5098"/>
    <lineage>
        <taxon>Eukaryota</taxon>
        <taxon>Fungi</taxon>
        <taxon>Dikarya</taxon>
        <taxon>Ascomycota</taxon>
        <taxon>Pezizomycotina</taxon>
        <taxon>Eurotiomycetes</taxon>
        <taxon>Eurotiomycetidae</taxon>
        <taxon>Eurotiales</taxon>
        <taxon>Aspergillaceae</taxon>
        <taxon>Monascus</taxon>
    </lineage>
</organism>
<dbReference type="STRING" id="5098.A0A507QTR8"/>
<evidence type="ECO:0000313" key="4">
    <source>
        <dbReference type="Proteomes" id="UP000319663"/>
    </source>
</evidence>
<keyword evidence="2" id="KW-0472">Membrane</keyword>
<feature type="transmembrane region" description="Helical" evidence="2">
    <location>
        <begin position="678"/>
        <end position="700"/>
    </location>
</feature>
<proteinExistence type="predicted"/>
<feature type="compositionally biased region" description="Basic and acidic residues" evidence="1">
    <location>
        <begin position="485"/>
        <end position="497"/>
    </location>
</feature>
<keyword evidence="2" id="KW-1133">Transmembrane helix</keyword>
<keyword evidence="4" id="KW-1185">Reference proteome</keyword>
<sequence>MPASDRFHRAARLLSPSRHSPEPEQDHRSPFRRARRGTRVSDHINLPRAPSPSYTYPRSPRRSTSHSRTSRRTTEATYNEDALASNPFTTTTTPSPRRRRRGLFPEMLPGSRPPIPPEELSEVYGRIDDETSLVDEVDGEEFDEPLDGDVDEPNHISNYLDNYTDELHRRRLSDYARDEQRLKSVTARDAPVFSKAKVGIRGGLSAGNLQRRDRESQPLSEEGEDGGFEPPVNIPSNWSSRSNNLHRWNRENGIGSQDEESEYDPLRETRREINLNTKTRRISDHLHRQDKTNGLVTGTHGEPENDLGGDDVSKDLFSIQDQKLTEETPVFDVPVTIYKSSTFNKPSPRKRDSQDLLRRLARAESPGQLKTPEPQKPPGPRIYDKTPVVTGAYIDTPMTERAAEPPEDLSKAVIKSDEEPQELSQRSESQVDLKPILEVQSYKDRAKPPLKRPKLPKSGLEAIIEDSKSGGLSDPLGDSTIESLEGLKESNQHKTGEGEEESSDDAYLKAVEEDLAREAKQPEREPNAELEELKAQRQALLDRIAQIEKDPSSLEKRPLLNEKEPSHSSDEAGGKEHIQTKPTCYPGQRCEKCGAYNDGRIYIAVPLPRLWRRDPLSRRIRLTPLGWCTLLFIFWFCSESTMCDYYCHPLIAEVCEGNCLMSNAPKFPFVIPTMLWRWLHLEAIFTPILAITVAFFRLILQVLGFWDGFVDEPHSTHLNLPTDLKTAIHGSSVTDIPVPGISTTPKVVVSQTATSQEPWPGYDEFAFKLQESRDFQRGNMRWDDSMEDDEYI</sequence>
<evidence type="ECO:0000256" key="1">
    <source>
        <dbReference type="SAM" id="MobiDB-lite"/>
    </source>
</evidence>
<feature type="compositionally biased region" description="Basic and acidic residues" evidence="1">
    <location>
        <begin position="552"/>
        <end position="579"/>
    </location>
</feature>
<dbReference type="Proteomes" id="UP000319663">
    <property type="component" value="Unassembled WGS sequence"/>
</dbReference>
<feature type="compositionally biased region" description="Basic and acidic residues" evidence="1">
    <location>
        <begin position="19"/>
        <end position="29"/>
    </location>
</feature>
<accession>A0A507QTR8</accession>
<feature type="compositionally biased region" description="Basic and acidic residues" evidence="1">
    <location>
        <begin position="401"/>
        <end position="418"/>
    </location>
</feature>
<comment type="caution">
    <text evidence="3">The sequence shown here is derived from an EMBL/GenBank/DDBJ whole genome shotgun (WGS) entry which is preliminary data.</text>
</comment>
<evidence type="ECO:0000256" key="2">
    <source>
        <dbReference type="SAM" id="Phobius"/>
    </source>
</evidence>
<feature type="region of interest" description="Disordered" evidence="1">
    <location>
        <begin position="362"/>
        <end position="506"/>
    </location>
</feature>
<feature type="region of interest" description="Disordered" evidence="1">
    <location>
        <begin position="290"/>
        <end position="311"/>
    </location>
</feature>
<feature type="compositionally biased region" description="Low complexity" evidence="1">
    <location>
        <begin position="47"/>
        <end position="58"/>
    </location>
</feature>
<feature type="compositionally biased region" description="Basic residues" evidence="1">
    <location>
        <begin position="59"/>
        <end position="71"/>
    </location>
</feature>
<feature type="region of interest" description="Disordered" evidence="1">
    <location>
        <begin position="204"/>
        <end position="239"/>
    </location>
</feature>
<reference evidence="3 4" key="1">
    <citation type="submission" date="2019-06" db="EMBL/GenBank/DDBJ databases">
        <title>Wine fermentation using esterase from Monascus purpureus.</title>
        <authorList>
            <person name="Geng C."/>
            <person name="Zhang Y."/>
        </authorList>
    </citation>
    <scope>NUCLEOTIDE SEQUENCE [LARGE SCALE GENOMIC DNA]</scope>
    <source>
        <strain evidence="3">HQ1</strain>
    </source>
</reference>
<dbReference type="EMBL" id="VIFY01000108">
    <property type="protein sequence ID" value="TQB70432.1"/>
    <property type="molecule type" value="Genomic_DNA"/>
</dbReference>
<protein>
    <submittedName>
        <fullName evidence="3">Uncharacterized protein</fullName>
    </submittedName>
</protein>